<keyword evidence="2" id="KW-1185">Reference proteome</keyword>
<name>A0A7L4ZX59_9BACT</name>
<comment type="caution">
    <text evidence="1">The sequence shown here is derived from an EMBL/GenBank/DDBJ whole genome shotgun (WGS) entry which is preliminary data.</text>
</comment>
<dbReference type="Proteomes" id="UP000326380">
    <property type="component" value="Unassembled WGS sequence"/>
</dbReference>
<organism evidence="1 2">
    <name type="scientific">Hymenobacter busanensis</name>
    <dbReference type="NCBI Taxonomy" id="2607656"/>
    <lineage>
        <taxon>Bacteria</taxon>
        <taxon>Pseudomonadati</taxon>
        <taxon>Bacteroidota</taxon>
        <taxon>Cytophagia</taxon>
        <taxon>Cytophagales</taxon>
        <taxon>Hymenobacteraceae</taxon>
        <taxon>Hymenobacter</taxon>
    </lineage>
</organism>
<evidence type="ECO:0000313" key="2">
    <source>
        <dbReference type="Proteomes" id="UP000326380"/>
    </source>
</evidence>
<protein>
    <submittedName>
        <fullName evidence="1">Uncharacterized protein</fullName>
    </submittedName>
</protein>
<dbReference type="AlphaFoldDB" id="A0A7L4ZX59"/>
<accession>A0A7L4ZX59</accession>
<gene>
    <name evidence="1" type="ORF">F0P96_10940</name>
</gene>
<dbReference type="RefSeq" id="WP_151078897.1">
    <property type="nucleotide sequence ID" value="NZ_CP047647.1"/>
</dbReference>
<proteinExistence type="predicted"/>
<sequence length="60" mass="6894">MGDYKRRRSFNRRITELQDRQIEFNPVALIDREFDVARLTASLAEADALEAAVNARKATL</sequence>
<dbReference type="EMBL" id="VTWU01000003">
    <property type="protein sequence ID" value="KAA9333476.1"/>
    <property type="molecule type" value="Genomic_DNA"/>
</dbReference>
<reference evidence="1 2" key="1">
    <citation type="submission" date="2019-09" db="EMBL/GenBank/DDBJ databases">
        <title>Genome sequence of Hymenobacter sp. M3.</title>
        <authorList>
            <person name="Srinivasan S."/>
        </authorList>
    </citation>
    <scope>NUCLEOTIDE SEQUENCE [LARGE SCALE GENOMIC DNA]</scope>
    <source>
        <strain evidence="1 2">M3</strain>
    </source>
</reference>
<evidence type="ECO:0000313" key="1">
    <source>
        <dbReference type="EMBL" id="KAA9333476.1"/>
    </source>
</evidence>